<dbReference type="EMBL" id="BDQV01000174">
    <property type="protein sequence ID" value="GAY58006.1"/>
    <property type="molecule type" value="Genomic_DNA"/>
</dbReference>
<evidence type="ECO:0000313" key="1">
    <source>
        <dbReference type="EMBL" id="GAY58006.1"/>
    </source>
</evidence>
<sequence>MKEAVHQLKENYDKQAIALTELTRLVIAMNLTYEQLVSKMGESDETSDRLGEFASQQQSANYACTNHEVSTFVGKYNGDYY</sequence>
<proteinExistence type="predicted"/>
<reference evidence="1 2" key="1">
    <citation type="journal article" date="2017" name="Front. Genet.">
        <title>Draft sequencing of the heterozygous diploid genome of Satsuma (Citrus unshiu Marc.) using a hybrid assembly approach.</title>
        <authorList>
            <person name="Shimizu T."/>
            <person name="Tanizawa Y."/>
            <person name="Mochizuki T."/>
            <person name="Nagasaki H."/>
            <person name="Yoshioka T."/>
            <person name="Toyoda A."/>
            <person name="Fujiyama A."/>
            <person name="Kaminuma E."/>
            <person name="Nakamura Y."/>
        </authorList>
    </citation>
    <scope>NUCLEOTIDE SEQUENCE [LARGE SCALE GENOMIC DNA]</scope>
    <source>
        <strain evidence="2">cv. Miyagawa wase</strain>
    </source>
</reference>
<gene>
    <name evidence="1" type="ORF">CUMW_183770</name>
</gene>
<protein>
    <submittedName>
        <fullName evidence="1">Uncharacterized protein</fullName>
    </submittedName>
</protein>
<evidence type="ECO:0000313" key="2">
    <source>
        <dbReference type="Proteomes" id="UP000236630"/>
    </source>
</evidence>
<dbReference type="Proteomes" id="UP000236630">
    <property type="component" value="Unassembled WGS sequence"/>
</dbReference>
<accession>A0A2H5Q038</accession>
<keyword evidence="2" id="KW-1185">Reference proteome</keyword>
<organism evidence="1 2">
    <name type="scientific">Citrus unshiu</name>
    <name type="common">Satsuma mandarin</name>
    <name type="synonym">Citrus nobilis var. unshiu</name>
    <dbReference type="NCBI Taxonomy" id="55188"/>
    <lineage>
        <taxon>Eukaryota</taxon>
        <taxon>Viridiplantae</taxon>
        <taxon>Streptophyta</taxon>
        <taxon>Embryophyta</taxon>
        <taxon>Tracheophyta</taxon>
        <taxon>Spermatophyta</taxon>
        <taxon>Magnoliopsida</taxon>
        <taxon>eudicotyledons</taxon>
        <taxon>Gunneridae</taxon>
        <taxon>Pentapetalae</taxon>
        <taxon>rosids</taxon>
        <taxon>malvids</taxon>
        <taxon>Sapindales</taxon>
        <taxon>Rutaceae</taxon>
        <taxon>Aurantioideae</taxon>
        <taxon>Citrus</taxon>
    </lineage>
</organism>
<dbReference type="AlphaFoldDB" id="A0A2H5Q038"/>
<name>A0A2H5Q038_CITUN</name>
<comment type="caution">
    <text evidence="1">The sequence shown here is derived from an EMBL/GenBank/DDBJ whole genome shotgun (WGS) entry which is preliminary data.</text>
</comment>